<reference evidence="2 3" key="1">
    <citation type="submission" date="2019-03" db="EMBL/GenBank/DDBJ databases">
        <title>Genomic analyses of the natural microbiome of Caenorhabditis elegans.</title>
        <authorList>
            <person name="Samuel B."/>
        </authorList>
    </citation>
    <scope>NUCLEOTIDE SEQUENCE [LARGE SCALE GENOMIC DNA]</scope>
    <source>
        <strain evidence="2 3">JUb89</strain>
    </source>
</reference>
<accession>A0A4R1XU55</accession>
<dbReference type="PANTHER" id="PTHR33406">
    <property type="entry name" value="MEMBRANE PROTEIN MJ1562-RELATED"/>
    <property type="match status" value="1"/>
</dbReference>
<dbReference type="AlphaFoldDB" id="A0A4R1XU55"/>
<feature type="transmembrane region" description="Helical" evidence="1">
    <location>
        <begin position="313"/>
        <end position="335"/>
    </location>
</feature>
<sequence length="779" mass="86493">MHFSNWQNKFSAVWLLLLCVVAIALASAWLKDEIKIQTNIFALLPELQQDPSLQQTQDYVNQQLNNQVFVVIDAKDQATLEHATRLLADRMLADQVQGSALWKPLKAAVDSDQFAQTLYRHQAGLLHPDDLQILKQQDYAALTEKSLMQMITPGVPITAELLQRDPLLLFPRFAMELAAQQSDAKIELQNGFATIVDDQGFSRLLTLELTQSPYNIDYQDQTQAWIQKVNLQLQGLGVQAHWTGTIMFSAAGTHSAQKEISTIGVGSSIGILLLVWFGFRSFRPMLTEFIAVSTGSLVAFAVTHWMFAEIHMMTLVFGASLIGVCVDFSFYFMALQSQHRSIDGFKVLKPVLPSLFMGLMTTLVAYVFLSFTPFPGFQQIAVFSMVGLASAWISSILLLPRLKALNAAPAIQTLSGIGRIRNYVQQRVSLRYSLIAGVLVLAGSSLLMLKANDDVRNLQSMDQHLKQQDQYVRERFGQQQGRDYFVVQGKTPAEMAQAEQQLIQKLSQLQAQAQIDGFQAIGRSIPTLAQQQANIQLLQAIPKSVLSAYAQDLQLDLNQVLAWQQQLGQQPLLSLSQFSQHPLGFLQVNPSQRLVLIQGIHALPALKALESSQVSLVQPVAALSQLFADHRIQAQYLIFFAWMTLILALGLIYGLKSILPLVLPVSLALMSTFAVQAWLGVEINLFSIMAVFLIMGIGVDYAIFYRHGHDHAQVVGMALFLCMMSTLLGFGLLALSQTYAIFSFGITVLFGVIFSFVYATLLTSADTKYALHLNDQSKS</sequence>
<gene>
    <name evidence="2" type="ORF">EC844_12232</name>
</gene>
<feature type="transmembrane region" description="Helical" evidence="1">
    <location>
        <begin position="429"/>
        <end position="449"/>
    </location>
</feature>
<dbReference type="EMBL" id="SLVJ01000022">
    <property type="protein sequence ID" value="TCM63213.1"/>
    <property type="molecule type" value="Genomic_DNA"/>
</dbReference>
<proteinExistence type="predicted"/>
<feature type="transmembrane region" description="Helical" evidence="1">
    <location>
        <begin position="715"/>
        <end position="735"/>
    </location>
</feature>
<feature type="transmembrane region" description="Helical" evidence="1">
    <location>
        <begin position="260"/>
        <end position="279"/>
    </location>
</feature>
<organism evidence="2 3">
    <name type="scientific">Acinetobacter calcoaceticus</name>
    <dbReference type="NCBI Taxonomy" id="471"/>
    <lineage>
        <taxon>Bacteria</taxon>
        <taxon>Pseudomonadati</taxon>
        <taxon>Pseudomonadota</taxon>
        <taxon>Gammaproteobacteria</taxon>
        <taxon>Moraxellales</taxon>
        <taxon>Moraxellaceae</taxon>
        <taxon>Acinetobacter</taxon>
        <taxon>Acinetobacter calcoaceticus/baumannii complex</taxon>
    </lineage>
</organism>
<dbReference type="SUPFAM" id="SSF82866">
    <property type="entry name" value="Multidrug efflux transporter AcrB transmembrane domain"/>
    <property type="match status" value="2"/>
</dbReference>
<name>A0A4R1XU55_ACICA</name>
<evidence type="ECO:0000256" key="1">
    <source>
        <dbReference type="SAM" id="Phobius"/>
    </source>
</evidence>
<keyword evidence="1" id="KW-1133">Transmembrane helix</keyword>
<dbReference type="InterPro" id="IPR050545">
    <property type="entry name" value="Mycobact_MmpL"/>
</dbReference>
<keyword evidence="1" id="KW-0812">Transmembrane</keyword>
<feature type="transmembrane region" description="Helical" evidence="1">
    <location>
        <begin position="661"/>
        <end position="679"/>
    </location>
</feature>
<keyword evidence="3" id="KW-1185">Reference proteome</keyword>
<keyword evidence="1" id="KW-0472">Membrane</keyword>
<evidence type="ECO:0000313" key="2">
    <source>
        <dbReference type="EMBL" id="TCM63213.1"/>
    </source>
</evidence>
<feature type="transmembrane region" description="Helical" evidence="1">
    <location>
        <begin position="741"/>
        <end position="761"/>
    </location>
</feature>
<feature type="transmembrane region" description="Helical" evidence="1">
    <location>
        <begin position="286"/>
        <end position="307"/>
    </location>
</feature>
<protein>
    <submittedName>
        <fullName evidence="2">Putative exporter</fullName>
    </submittedName>
</protein>
<feature type="transmembrane region" description="Helical" evidence="1">
    <location>
        <begin position="347"/>
        <end position="368"/>
    </location>
</feature>
<dbReference type="GO" id="GO:0005886">
    <property type="term" value="C:plasma membrane"/>
    <property type="evidence" value="ECO:0007669"/>
    <property type="project" value="TreeGrafter"/>
</dbReference>
<evidence type="ECO:0000313" key="3">
    <source>
        <dbReference type="Proteomes" id="UP000294963"/>
    </source>
</evidence>
<dbReference type="OrthoDB" id="9780358at2"/>
<feature type="transmembrane region" description="Helical" evidence="1">
    <location>
        <begin position="634"/>
        <end position="654"/>
    </location>
</feature>
<dbReference type="PANTHER" id="PTHR33406:SF13">
    <property type="entry name" value="MEMBRANE PROTEIN YDFJ"/>
    <property type="match status" value="1"/>
</dbReference>
<dbReference type="Proteomes" id="UP000294963">
    <property type="component" value="Unassembled WGS sequence"/>
</dbReference>
<comment type="caution">
    <text evidence="2">The sequence shown here is derived from an EMBL/GenBank/DDBJ whole genome shotgun (WGS) entry which is preliminary data.</text>
</comment>
<feature type="transmembrane region" description="Helical" evidence="1">
    <location>
        <begin position="380"/>
        <end position="399"/>
    </location>
</feature>
<feature type="transmembrane region" description="Helical" evidence="1">
    <location>
        <begin position="685"/>
        <end position="703"/>
    </location>
</feature>
<dbReference type="Gene3D" id="1.20.1640.10">
    <property type="entry name" value="Multidrug efflux transporter AcrB transmembrane domain"/>
    <property type="match status" value="2"/>
</dbReference>